<reference evidence="1" key="1">
    <citation type="journal article" date="2020" name="G3 (Bethesda)">
        <title>High-Quality Assemblies for Three Invasive Social Wasps from the &lt;i&gt;Vespula&lt;/i&gt; Genus.</title>
        <authorList>
            <person name="Harrop T.W.R."/>
            <person name="Guhlin J."/>
            <person name="McLaughlin G.M."/>
            <person name="Permina E."/>
            <person name="Stockwell P."/>
            <person name="Gilligan J."/>
            <person name="Le Lec M.F."/>
            <person name="Gruber M.A.M."/>
            <person name="Quinn O."/>
            <person name="Lovegrove M."/>
            <person name="Duncan E.J."/>
            <person name="Remnant E.J."/>
            <person name="Van Eeckhoven J."/>
            <person name="Graham B."/>
            <person name="Knapp R.A."/>
            <person name="Langford K.W."/>
            <person name="Kronenberg Z."/>
            <person name="Press M.O."/>
            <person name="Eacker S.M."/>
            <person name="Wilson-Rankin E.E."/>
            <person name="Purcell J."/>
            <person name="Lester P.J."/>
            <person name="Dearden P.K."/>
        </authorList>
    </citation>
    <scope>NUCLEOTIDE SEQUENCE</scope>
    <source>
        <strain evidence="1">Volc-1</strain>
    </source>
</reference>
<dbReference type="AlphaFoldDB" id="A0A834KVK2"/>
<evidence type="ECO:0000313" key="1">
    <source>
        <dbReference type="EMBL" id="KAF7412766.1"/>
    </source>
</evidence>
<sequence>MGGLVNGIPNSIPRQNYLKLTERFDPHTLTQTSSELKRAALTRAERCRYNFSNGPKAAQSARGCKAWSEDVRANESRSQNIPSALFARGAYAFAGRK</sequence>
<gene>
    <name evidence="1" type="ORF">H0235_012617</name>
</gene>
<dbReference type="EMBL" id="JACSDY010000012">
    <property type="protein sequence ID" value="KAF7412766.1"/>
    <property type="molecule type" value="Genomic_DNA"/>
</dbReference>
<accession>A0A834KVK2</accession>
<proteinExistence type="predicted"/>
<evidence type="ECO:0000313" key="2">
    <source>
        <dbReference type="Proteomes" id="UP000600918"/>
    </source>
</evidence>
<comment type="caution">
    <text evidence="1">The sequence shown here is derived from an EMBL/GenBank/DDBJ whole genome shotgun (WGS) entry which is preliminary data.</text>
</comment>
<protein>
    <submittedName>
        <fullName evidence="1">Uncharacterized protein</fullName>
    </submittedName>
</protein>
<name>A0A834KVK2_VESPE</name>
<keyword evidence="2" id="KW-1185">Reference proteome</keyword>
<organism evidence="1 2">
    <name type="scientific">Vespula pensylvanica</name>
    <name type="common">Western yellow jacket</name>
    <name type="synonym">Wasp</name>
    <dbReference type="NCBI Taxonomy" id="30213"/>
    <lineage>
        <taxon>Eukaryota</taxon>
        <taxon>Metazoa</taxon>
        <taxon>Ecdysozoa</taxon>
        <taxon>Arthropoda</taxon>
        <taxon>Hexapoda</taxon>
        <taxon>Insecta</taxon>
        <taxon>Pterygota</taxon>
        <taxon>Neoptera</taxon>
        <taxon>Endopterygota</taxon>
        <taxon>Hymenoptera</taxon>
        <taxon>Apocrita</taxon>
        <taxon>Aculeata</taxon>
        <taxon>Vespoidea</taxon>
        <taxon>Vespidae</taxon>
        <taxon>Vespinae</taxon>
        <taxon>Vespula</taxon>
    </lineage>
</organism>
<dbReference type="Proteomes" id="UP000600918">
    <property type="component" value="Unassembled WGS sequence"/>
</dbReference>